<dbReference type="RefSeq" id="WP_132859593.1">
    <property type="nucleotide sequence ID" value="NZ_SMGR01000001.1"/>
</dbReference>
<gene>
    <name evidence="2" type="ORF">BXY66_1615</name>
</gene>
<organism evidence="2 3">
    <name type="scientific">Shimia isoporae</name>
    <dbReference type="NCBI Taxonomy" id="647720"/>
    <lineage>
        <taxon>Bacteria</taxon>
        <taxon>Pseudomonadati</taxon>
        <taxon>Pseudomonadota</taxon>
        <taxon>Alphaproteobacteria</taxon>
        <taxon>Rhodobacterales</taxon>
        <taxon>Roseobacteraceae</taxon>
    </lineage>
</organism>
<feature type="transmembrane region" description="Helical" evidence="1">
    <location>
        <begin position="80"/>
        <end position="101"/>
    </location>
</feature>
<evidence type="ECO:0000313" key="2">
    <source>
        <dbReference type="EMBL" id="TCL09564.1"/>
    </source>
</evidence>
<evidence type="ECO:0000256" key="1">
    <source>
        <dbReference type="SAM" id="Phobius"/>
    </source>
</evidence>
<evidence type="ECO:0000313" key="3">
    <source>
        <dbReference type="Proteomes" id="UP000295673"/>
    </source>
</evidence>
<name>A0A4R1NML4_9RHOB</name>
<keyword evidence="1" id="KW-1133">Transmembrane helix</keyword>
<reference evidence="2 3" key="1">
    <citation type="submission" date="2019-03" db="EMBL/GenBank/DDBJ databases">
        <title>Genomic Encyclopedia of Archaeal and Bacterial Type Strains, Phase II (KMG-II): from individual species to whole genera.</title>
        <authorList>
            <person name="Goeker M."/>
        </authorList>
    </citation>
    <scope>NUCLEOTIDE SEQUENCE [LARGE SCALE GENOMIC DNA]</scope>
    <source>
        <strain evidence="2 3">DSM 26433</strain>
    </source>
</reference>
<dbReference type="Proteomes" id="UP000295673">
    <property type="component" value="Unassembled WGS sequence"/>
</dbReference>
<protein>
    <submittedName>
        <fullName evidence="2">Uncharacterized protein</fullName>
    </submittedName>
</protein>
<feature type="transmembrane region" description="Helical" evidence="1">
    <location>
        <begin position="21"/>
        <end position="44"/>
    </location>
</feature>
<keyword evidence="3" id="KW-1185">Reference proteome</keyword>
<dbReference type="EMBL" id="SMGR01000001">
    <property type="protein sequence ID" value="TCL09564.1"/>
    <property type="molecule type" value="Genomic_DNA"/>
</dbReference>
<keyword evidence="1" id="KW-0472">Membrane</keyword>
<sequence>MAEGNHGGAPAWWTAPGETDVFAMVGLVFFFLLVYAVIHMYARFDRYAEHRAIDTPLRTTIPTMLTVALAYEIFPPLSHFSVLLPIALILAALARDFMLWWDPHHEEQGK</sequence>
<comment type="caution">
    <text evidence="2">The sequence shown here is derived from an EMBL/GenBank/DDBJ whole genome shotgun (WGS) entry which is preliminary data.</text>
</comment>
<dbReference type="OrthoDB" id="7876162at2"/>
<proteinExistence type="predicted"/>
<accession>A0A4R1NML4</accession>
<keyword evidence="1" id="KW-0812">Transmembrane</keyword>
<dbReference type="AlphaFoldDB" id="A0A4R1NML4"/>